<comment type="caution">
    <text evidence="3">The sequence shown here is derived from an EMBL/GenBank/DDBJ whole genome shotgun (WGS) entry which is preliminary data.</text>
</comment>
<dbReference type="AlphaFoldDB" id="A0A645H497"/>
<dbReference type="GO" id="GO:0051082">
    <property type="term" value="F:unfolded protein binding"/>
    <property type="evidence" value="ECO:0007669"/>
    <property type="project" value="InterPro"/>
</dbReference>
<evidence type="ECO:0000313" key="3">
    <source>
        <dbReference type="EMBL" id="MPN32839.1"/>
    </source>
</evidence>
<dbReference type="EMBL" id="VSSQ01085050">
    <property type="protein sequence ID" value="MPN32839.1"/>
    <property type="molecule type" value="Genomic_DNA"/>
</dbReference>
<dbReference type="GO" id="GO:0005524">
    <property type="term" value="F:ATP binding"/>
    <property type="evidence" value="ECO:0007669"/>
    <property type="project" value="InterPro"/>
</dbReference>
<dbReference type="GO" id="GO:0140662">
    <property type="term" value="F:ATP-dependent protein folding chaperone"/>
    <property type="evidence" value="ECO:0007669"/>
    <property type="project" value="InterPro"/>
</dbReference>
<protein>
    <submittedName>
        <fullName evidence="3">Chaperone protein HtpG</fullName>
    </submittedName>
</protein>
<name>A0A645H497_9ZZZZ</name>
<dbReference type="GO" id="GO:0016887">
    <property type="term" value="F:ATP hydrolysis activity"/>
    <property type="evidence" value="ECO:0007669"/>
    <property type="project" value="InterPro"/>
</dbReference>
<evidence type="ECO:0000256" key="1">
    <source>
        <dbReference type="ARBA" id="ARBA00008239"/>
    </source>
</evidence>
<proteinExistence type="inferred from homology"/>
<dbReference type="Gene3D" id="1.20.120.790">
    <property type="entry name" value="Heat shock protein 90, C-terminal domain"/>
    <property type="match status" value="1"/>
</dbReference>
<dbReference type="InterPro" id="IPR037196">
    <property type="entry name" value="HSP90_C"/>
</dbReference>
<dbReference type="SUPFAM" id="SSF110942">
    <property type="entry name" value="HSP90 C-terminal domain"/>
    <property type="match status" value="1"/>
</dbReference>
<evidence type="ECO:0000256" key="2">
    <source>
        <dbReference type="ARBA" id="ARBA00023186"/>
    </source>
</evidence>
<organism evidence="3">
    <name type="scientific">bioreactor metagenome</name>
    <dbReference type="NCBI Taxonomy" id="1076179"/>
    <lineage>
        <taxon>unclassified sequences</taxon>
        <taxon>metagenomes</taxon>
        <taxon>ecological metagenomes</taxon>
    </lineage>
</organism>
<reference evidence="3" key="1">
    <citation type="submission" date="2019-08" db="EMBL/GenBank/DDBJ databases">
        <authorList>
            <person name="Kucharzyk K."/>
            <person name="Murdoch R.W."/>
            <person name="Higgins S."/>
            <person name="Loffler F."/>
        </authorList>
    </citation>
    <scope>NUCLEOTIDE SEQUENCE</scope>
</reference>
<gene>
    <name evidence="3" type="primary">htpG_41</name>
    <name evidence="3" type="ORF">SDC9_180320</name>
</gene>
<accession>A0A645H497</accession>
<dbReference type="InterPro" id="IPR001404">
    <property type="entry name" value="Hsp90_fam"/>
</dbReference>
<keyword evidence="2" id="KW-0143">Chaperone</keyword>
<sequence length="104" mass="11477">MAEVRISRRLKNHAVLLTTTGSITFEMEKYFKEMPGGQGGNMKASRVLELNADHSVFRALKDAIESDKDKAADIVRIMYGQASIMAGIPLDDPVAYSDLVLSIF</sequence>
<dbReference type="Pfam" id="PF00183">
    <property type="entry name" value="HSP90"/>
    <property type="match status" value="1"/>
</dbReference>
<comment type="similarity">
    <text evidence="1">Belongs to the heat shock protein 90 family.</text>
</comment>